<evidence type="ECO:0000313" key="1">
    <source>
        <dbReference type="EMBL" id="EDR02122.1"/>
    </source>
</evidence>
<proteinExistence type="predicted"/>
<name>B0DTJ0_LACBS</name>
<gene>
    <name evidence="1" type="ORF">LACBIDRAFT_310042</name>
</gene>
<dbReference type="KEGG" id="lbc:LACBIDRAFT_310042"/>
<evidence type="ECO:0000313" key="2">
    <source>
        <dbReference type="Proteomes" id="UP000001194"/>
    </source>
</evidence>
<dbReference type="OrthoDB" id="10452089at2759"/>
<dbReference type="HOGENOM" id="CLU_2886213_0_0_1"/>
<dbReference type="EMBL" id="DS547133">
    <property type="protein sequence ID" value="EDR02122.1"/>
    <property type="molecule type" value="Genomic_DNA"/>
</dbReference>
<dbReference type="GeneID" id="6082916"/>
<keyword evidence="2" id="KW-1185">Reference proteome</keyword>
<organism evidence="2">
    <name type="scientific">Laccaria bicolor (strain S238N-H82 / ATCC MYA-4686)</name>
    <name type="common">Bicoloured deceiver</name>
    <name type="synonym">Laccaria laccata var. bicolor</name>
    <dbReference type="NCBI Taxonomy" id="486041"/>
    <lineage>
        <taxon>Eukaryota</taxon>
        <taxon>Fungi</taxon>
        <taxon>Dikarya</taxon>
        <taxon>Basidiomycota</taxon>
        <taxon>Agaricomycotina</taxon>
        <taxon>Agaricomycetes</taxon>
        <taxon>Agaricomycetidae</taxon>
        <taxon>Agaricales</taxon>
        <taxon>Agaricineae</taxon>
        <taxon>Hydnangiaceae</taxon>
        <taxon>Laccaria</taxon>
    </lineage>
</organism>
<accession>B0DTJ0</accession>
<reference evidence="1 2" key="1">
    <citation type="journal article" date="2008" name="Nature">
        <title>The genome of Laccaria bicolor provides insights into mycorrhizal symbiosis.</title>
        <authorList>
            <person name="Martin F."/>
            <person name="Aerts A."/>
            <person name="Ahren D."/>
            <person name="Brun A."/>
            <person name="Danchin E.G.J."/>
            <person name="Duchaussoy F."/>
            <person name="Gibon J."/>
            <person name="Kohler A."/>
            <person name="Lindquist E."/>
            <person name="Pereda V."/>
            <person name="Salamov A."/>
            <person name="Shapiro H.J."/>
            <person name="Wuyts J."/>
            <person name="Blaudez D."/>
            <person name="Buee M."/>
            <person name="Brokstein P."/>
            <person name="Canbaeck B."/>
            <person name="Cohen D."/>
            <person name="Courty P.E."/>
            <person name="Coutinho P.M."/>
            <person name="Delaruelle C."/>
            <person name="Detter J.C."/>
            <person name="Deveau A."/>
            <person name="DiFazio S."/>
            <person name="Duplessis S."/>
            <person name="Fraissinet-Tachet L."/>
            <person name="Lucic E."/>
            <person name="Frey-Klett P."/>
            <person name="Fourrey C."/>
            <person name="Feussner I."/>
            <person name="Gay G."/>
            <person name="Grimwood J."/>
            <person name="Hoegger P.J."/>
            <person name="Jain P."/>
            <person name="Kilaru S."/>
            <person name="Labbe J."/>
            <person name="Lin Y.C."/>
            <person name="Legue V."/>
            <person name="Le Tacon F."/>
            <person name="Marmeisse R."/>
            <person name="Melayah D."/>
            <person name="Montanini B."/>
            <person name="Muratet M."/>
            <person name="Nehls U."/>
            <person name="Niculita-Hirzel H."/>
            <person name="Oudot-Le Secq M.P."/>
            <person name="Peter M."/>
            <person name="Quesneville H."/>
            <person name="Rajashekar B."/>
            <person name="Reich M."/>
            <person name="Rouhier N."/>
            <person name="Schmutz J."/>
            <person name="Yin T."/>
            <person name="Chalot M."/>
            <person name="Henrissat B."/>
            <person name="Kuees U."/>
            <person name="Lucas S."/>
            <person name="Van de Peer Y."/>
            <person name="Podila G.K."/>
            <person name="Polle A."/>
            <person name="Pukkila P.J."/>
            <person name="Richardson P.M."/>
            <person name="Rouze P."/>
            <person name="Sanders I.R."/>
            <person name="Stajich J.E."/>
            <person name="Tunlid A."/>
            <person name="Tuskan G."/>
            <person name="Grigoriev I.V."/>
        </authorList>
    </citation>
    <scope>NUCLEOTIDE SEQUENCE [LARGE SCALE GENOMIC DNA]</scope>
    <source>
        <strain evidence="2">S238N-H82 / ATCC MYA-4686</strain>
    </source>
</reference>
<dbReference type="RefSeq" id="XP_001887279.1">
    <property type="nucleotide sequence ID" value="XM_001887244.1"/>
</dbReference>
<sequence>MQRSHSHPFPILEYGPNTPPLVGILFNCRTTNRCATYALKHPGYWCIRVWKAAPSRECGQADA</sequence>
<protein>
    <submittedName>
        <fullName evidence="1">Predicted protein</fullName>
    </submittedName>
</protein>
<dbReference type="InParanoid" id="B0DTJ0"/>
<dbReference type="Proteomes" id="UP000001194">
    <property type="component" value="Unassembled WGS sequence"/>
</dbReference>
<dbReference type="AlphaFoldDB" id="B0DTJ0"/>